<evidence type="ECO:0000256" key="3">
    <source>
        <dbReference type="ARBA" id="ARBA00022670"/>
    </source>
</evidence>
<dbReference type="GO" id="GO:0046872">
    <property type="term" value="F:metal ion binding"/>
    <property type="evidence" value="ECO:0007669"/>
    <property type="project" value="UniProtKB-KW"/>
</dbReference>
<evidence type="ECO:0000256" key="5">
    <source>
        <dbReference type="ARBA" id="ARBA00022729"/>
    </source>
</evidence>
<evidence type="ECO:0000256" key="9">
    <source>
        <dbReference type="ARBA" id="ARBA00023157"/>
    </source>
</evidence>
<evidence type="ECO:0000256" key="10">
    <source>
        <dbReference type="SAM" id="SignalP"/>
    </source>
</evidence>
<evidence type="ECO:0000256" key="2">
    <source>
        <dbReference type="ARBA" id="ARBA00008721"/>
    </source>
</evidence>
<sequence>MLLKSVVFATLAAAGVPRSIPGRNQTPDRCGTTQVSKSFVKTVSDLKPLESAMKLGARSSSNSSSNGLPTIDVKVHFHTVSSEAKRDYISDQALDKQFALLRDVYANYDINIQRDETVASRTVDDFLATGSWPLTSQQVAAKKDFLTRTRKGGYDAINLYFYTDMLENFWGSCTLPQDNVTRTFDDVNFREDGCGINADSLPNGPFERVGLGYTTIHEVGHWFGLLHVFQGYTCEGSGDFVDDTPAAQVDTTGCPIGKDSCPDVPGLDPIHNYMDYSDDSCYNEFTEGQKLRMHSMWETLRLSAKVIS</sequence>
<organism evidence="12 13">
    <name type="scientific">Colletotrichum higginsianum (strain IMI 349063)</name>
    <name type="common">Crucifer anthracnose fungus</name>
    <dbReference type="NCBI Taxonomy" id="759273"/>
    <lineage>
        <taxon>Eukaryota</taxon>
        <taxon>Fungi</taxon>
        <taxon>Dikarya</taxon>
        <taxon>Ascomycota</taxon>
        <taxon>Pezizomycotina</taxon>
        <taxon>Sordariomycetes</taxon>
        <taxon>Hypocreomycetidae</taxon>
        <taxon>Glomerellales</taxon>
        <taxon>Glomerellaceae</taxon>
        <taxon>Colletotrichum</taxon>
        <taxon>Colletotrichum destructivum species complex</taxon>
    </lineage>
</organism>
<keyword evidence="8 12" id="KW-0482">Metalloprotease</keyword>
<protein>
    <submittedName>
        <fullName evidence="12">Metalloprotease MEP1</fullName>
    </submittedName>
</protein>
<dbReference type="EMBL" id="LTAN01000005">
    <property type="protein sequence ID" value="OBR08570.1"/>
    <property type="molecule type" value="Genomic_DNA"/>
</dbReference>
<keyword evidence="5 10" id="KW-0732">Signal</keyword>
<comment type="function">
    <text evidence="1">Secreted metalloproteinase that allows assimilation of proteinaceous substrates.</text>
</comment>
<feature type="signal peptide" evidence="10">
    <location>
        <begin position="1"/>
        <end position="17"/>
    </location>
</feature>
<keyword evidence="13" id="KW-1185">Reference proteome</keyword>
<dbReference type="KEGG" id="chig:CH63R_07335"/>
<dbReference type="PANTHER" id="PTHR47466:SF1">
    <property type="entry name" value="METALLOPROTEASE MEP1 (AFU_ORTHOLOGUE AFUA_1G07730)-RELATED"/>
    <property type="match status" value="1"/>
</dbReference>
<gene>
    <name evidence="12" type="ORF">CH63R_07335</name>
</gene>
<dbReference type="GO" id="GO:0006508">
    <property type="term" value="P:proteolysis"/>
    <property type="evidence" value="ECO:0007669"/>
    <property type="project" value="UniProtKB-KW"/>
</dbReference>
<evidence type="ECO:0000256" key="8">
    <source>
        <dbReference type="ARBA" id="ARBA00023049"/>
    </source>
</evidence>
<dbReference type="InterPro" id="IPR024079">
    <property type="entry name" value="MetalloPept_cat_dom_sf"/>
</dbReference>
<keyword evidence="9" id="KW-1015">Disulfide bond</keyword>
<dbReference type="Proteomes" id="UP000092177">
    <property type="component" value="Chromosome 5"/>
</dbReference>
<dbReference type="OrthoDB" id="536211at2759"/>
<dbReference type="Pfam" id="PF05572">
    <property type="entry name" value="Peptidase_M43"/>
    <property type="match status" value="1"/>
</dbReference>
<comment type="caution">
    <text evidence="12">The sequence shown here is derived from an EMBL/GenBank/DDBJ whole genome shotgun (WGS) entry which is preliminary data.</text>
</comment>
<keyword evidence="6" id="KW-0378">Hydrolase</keyword>
<comment type="similarity">
    <text evidence="2">Belongs to the peptidase M43B family.</text>
</comment>
<dbReference type="CDD" id="cd04275">
    <property type="entry name" value="ZnMc_pappalysin_like"/>
    <property type="match status" value="1"/>
</dbReference>
<reference evidence="13" key="1">
    <citation type="journal article" date="2017" name="BMC Genomics">
        <title>Gapless genome assembly of Colletotrichum higginsianum reveals chromosome structure and association of transposable elements with secondary metabolite gene clusters.</title>
        <authorList>
            <person name="Dallery J.-F."/>
            <person name="Lapalu N."/>
            <person name="Zampounis A."/>
            <person name="Pigne S."/>
            <person name="Luyten I."/>
            <person name="Amselem J."/>
            <person name="Wittenberg A.H.J."/>
            <person name="Zhou S."/>
            <person name="de Queiroz M.V."/>
            <person name="Robin G.P."/>
            <person name="Auger A."/>
            <person name="Hainaut M."/>
            <person name="Henrissat B."/>
            <person name="Kim K.-T."/>
            <person name="Lee Y.-H."/>
            <person name="Lespinet O."/>
            <person name="Schwartz D.C."/>
            <person name="Thon M.R."/>
            <person name="O'Connell R.J."/>
        </authorList>
    </citation>
    <scope>NUCLEOTIDE SEQUENCE [LARGE SCALE GENOMIC DNA]</scope>
    <source>
        <strain evidence="13">IMI 349063</strain>
    </source>
</reference>
<dbReference type="GO" id="GO:0008237">
    <property type="term" value="F:metallopeptidase activity"/>
    <property type="evidence" value="ECO:0007669"/>
    <property type="project" value="UniProtKB-KW"/>
</dbReference>
<feature type="chain" id="PRO_5008601442" evidence="10">
    <location>
        <begin position="18"/>
        <end position="308"/>
    </location>
</feature>
<keyword evidence="7" id="KW-0862">Zinc</keyword>
<accession>A0A1B7Y9A1</accession>
<evidence type="ECO:0000256" key="6">
    <source>
        <dbReference type="ARBA" id="ARBA00022801"/>
    </source>
</evidence>
<dbReference type="RefSeq" id="XP_018157088.1">
    <property type="nucleotide sequence ID" value="XM_018302310.1"/>
</dbReference>
<dbReference type="AlphaFoldDB" id="A0A1B7Y9A1"/>
<evidence type="ECO:0000256" key="1">
    <source>
        <dbReference type="ARBA" id="ARBA00003174"/>
    </source>
</evidence>
<keyword evidence="3 12" id="KW-0645">Protease</keyword>
<keyword evidence="4" id="KW-0479">Metal-binding</keyword>
<dbReference type="InterPro" id="IPR008754">
    <property type="entry name" value="Peptidase_M43"/>
</dbReference>
<evidence type="ECO:0000256" key="4">
    <source>
        <dbReference type="ARBA" id="ARBA00022723"/>
    </source>
</evidence>
<name>A0A1B7Y9A1_COLHI</name>
<proteinExistence type="inferred from homology"/>
<evidence type="ECO:0000313" key="12">
    <source>
        <dbReference type="EMBL" id="OBR08570.1"/>
    </source>
</evidence>
<dbReference type="GeneID" id="28866417"/>
<evidence type="ECO:0000259" key="11">
    <source>
        <dbReference type="Pfam" id="PF05572"/>
    </source>
</evidence>
<feature type="domain" description="Peptidase M43 pregnancy-associated plasma-A" evidence="11">
    <location>
        <begin position="214"/>
        <end position="296"/>
    </location>
</feature>
<dbReference type="Gene3D" id="3.40.390.10">
    <property type="entry name" value="Collagenase (Catalytic Domain)"/>
    <property type="match status" value="1"/>
</dbReference>
<dbReference type="PANTHER" id="PTHR47466">
    <property type="match status" value="1"/>
</dbReference>
<dbReference type="VEuPathDB" id="FungiDB:CH63R_07335"/>
<evidence type="ECO:0000256" key="7">
    <source>
        <dbReference type="ARBA" id="ARBA00022833"/>
    </source>
</evidence>
<evidence type="ECO:0000313" key="13">
    <source>
        <dbReference type="Proteomes" id="UP000092177"/>
    </source>
</evidence>
<dbReference type="SUPFAM" id="SSF55486">
    <property type="entry name" value="Metalloproteases ('zincins'), catalytic domain"/>
    <property type="match status" value="1"/>
</dbReference>